<dbReference type="Pfam" id="PF00169">
    <property type="entry name" value="PH"/>
    <property type="match status" value="2"/>
</dbReference>
<reference evidence="4" key="1">
    <citation type="journal article" date="2018" name="Nat. Microbiol.">
        <title>Leveraging single-cell genomics to expand the fungal tree of life.</title>
        <authorList>
            <person name="Ahrendt S.R."/>
            <person name="Quandt C.A."/>
            <person name="Ciobanu D."/>
            <person name="Clum A."/>
            <person name="Salamov A."/>
            <person name="Andreopoulos B."/>
            <person name="Cheng J.F."/>
            <person name="Woyke T."/>
            <person name="Pelin A."/>
            <person name="Henrissat B."/>
            <person name="Reynolds N.K."/>
            <person name="Benny G.L."/>
            <person name="Smith M.E."/>
            <person name="James T.Y."/>
            <person name="Grigoriev I.V."/>
        </authorList>
    </citation>
    <scope>NUCLEOTIDE SEQUENCE [LARGE SCALE GENOMIC DNA]</scope>
    <source>
        <strain evidence="4">RSA 468</strain>
    </source>
</reference>
<dbReference type="AlphaFoldDB" id="A0A4P9ZTJ5"/>
<feature type="compositionally biased region" description="Pro residues" evidence="1">
    <location>
        <begin position="195"/>
        <end position="207"/>
    </location>
</feature>
<dbReference type="EMBL" id="ML002707">
    <property type="protein sequence ID" value="RKP36161.1"/>
    <property type="molecule type" value="Genomic_DNA"/>
</dbReference>
<feature type="compositionally biased region" description="Polar residues" evidence="1">
    <location>
        <begin position="231"/>
        <end position="245"/>
    </location>
</feature>
<dbReference type="SMART" id="SM00233">
    <property type="entry name" value="PH"/>
    <property type="match status" value="2"/>
</dbReference>
<feature type="region of interest" description="Disordered" evidence="1">
    <location>
        <begin position="231"/>
        <end position="292"/>
    </location>
</feature>
<feature type="domain" description="PH" evidence="2">
    <location>
        <begin position="32"/>
        <end position="127"/>
    </location>
</feature>
<proteinExistence type="predicted"/>
<dbReference type="InterPro" id="IPR051707">
    <property type="entry name" value="PI-Interact_SigTrans_Reg"/>
</dbReference>
<dbReference type="OrthoDB" id="2157866at2759"/>
<name>A0A4P9ZTJ5_9FUNG</name>
<evidence type="ECO:0000259" key="2">
    <source>
        <dbReference type="PROSITE" id="PS50003"/>
    </source>
</evidence>
<evidence type="ECO:0000256" key="1">
    <source>
        <dbReference type="SAM" id="MobiDB-lite"/>
    </source>
</evidence>
<dbReference type="STRING" id="215637.A0A4P9ZTJ5"/>
<evidence type="ECO:0000313" key="3">
    <source>
        <dbReference type="EMBL" id="RKP36161.1"/>
    </source>
</evidence>
<dbReference type="InterPro" id="IPR011993">
    <property type="entry name" value="PH-like_dom_sf"/>
</dbReference>
<dbReference type="SUPFAM" id="SSF50729">
    <property type="entry name" value="PH domain-like"/>
    <property type="match status" value="2"/>
</dbReference>
<keyword evidence="4" id="KW-1185">Reference proteome</keyword>
<dbReference type="FunFam" id="2.30.29.30:FF:000286">
    <property type="entry name" value="PH-protein kinase domain containing protein"/>
    <property type="match status" value="2"/>
</dbReference>
<dbReference type="InterPro" id="IPR001849">
    <property type="entry name" value="PH_domain"/>
</dbReference>
<dbReference type="PROSITE" id="PS50003">
    <property type="entry name" value="PH_DOMAIN"/>
    <property type="match status" value="2"/>
</dbReference>
<dbReference type="Gene3D" id="2.30.29.30">
    <property type="entry name" value="Pleckstrin-homology domain (PH domain)/Phosphotyrosine-binding domain (PTB)"/>
    <property type="match status" value="2"/>
</dbReference>
<dbReference type="Proteomes" id="UP000268162">
    <property type="component" value="Unassembled WGS sequence"/>
</dbReference>
<gene>
    <name evidence="3" type="ORF">BJ085DRAFT_35858</name>
</gene>
<feature type="region of interest" description="Disordered" evidence="1">
    <location>
        <begin position="157"/>
        <end position="215"/>
    </location>
</feature>
<dbReference type="PANTHER" id="PTHR14336">
    <property type="entry name" value="TANDEM PH DOMAIN CONTAINING PROTEIN"/>
    <property type="match status" value="1"/>
</dbReference>
<sequence length="404" mass="45893">MPLNYESEEGAESDREEQILQLAADEAIDSQAILKKGSLSKRSGKLKVWKRKWFVLRTTVLACYRDEKEYKLNHLIKLNTIRAISEVPKKSRENVIGIITTDKVYYLQAETPTEMHDWIEEIRLAKENLPRRMPQGDPLAVFPAPPGRLNRAHTMANPRKVSQEEPISPIEALGTTVPVRPHLKFATSTGSSPPLASPTPPSAPPTPITTLPEPRAIPIRPTHLTLNRAHTINPTPRVGSHQTDASDPGFPAWSPDGPASPGILHSPFPEHSDGGAEPSSDDETEEHNWDPVVRERLNSTEVLQKGYLLKRDKYKHWRRRWFVLRAKSLSYYRNNKESRVPRIIALDEIKGVRLPSPDSSKSKRPAFCLEGNKRDYWLCAETREQADDWIRMLQEHLVINKRSP</sequence>
<evidence type="ECO:0000313" key="4">
    <source>
        <dbReference type="Proteomes" id="UP000268162"/>
    </source>
</evidence>
<accession>A0A4P9ZTJ5</accession>
<dbReference type="PANTHER" id="PTHR14336:SF8">
    <property type="entry name" value="PROTEIN OPY1"/>
    <property type="match status" value="1"/>
</dbReference>
<organism evidence="3 4">
    <name type="scientific">Dimargaris cristalligena</name>
    <dbReference type="NCBI Taxonomy" id="215637"/>
    <lineage>
        <taxon>Eukaryota</taxon>
        <taxon>Fungi</taxon>
        <taxon>Fungi incertae sedis</taxon>
        <taxon>Zoopagomycota</taxon>
        <taxon>Kickxellomycotina</taxon>
        <taxon>Dimargaritomycetes</taxon>
        <taxon>Dimargaritales</taxon>
        <taxon>Dimargaritaceae</taxon>
        <taxon>Dimargaris</taxon>
    </lineage>
</organism>
<feature type="domain" description="PH" evidence="2">
    <location>
        <begin position="301"/>
        <end position="398"/>
    </location>
</feature>
<protein>
    <recommendedName>
        <fullName evidence="2">PH domain-containing protein</fullName>
    </recommendedName>
</protein>